<reference evidence="1 2" key="1">
    <citation type="submission" date="2017-08" db="EMBL/GenBank/DDBJ databases">
        <authorList>
            <person name="de Groot N.N."/>
        </authorList>
    </citation>
    <scope>NUCLEOTIDE SEQUENCE [LARGE SCALE GENOMIC DNA]</scope>
    <source>
        <strain evidence="1 2">Nm15</strain>
    </source>
</reference>
<dbReference type="OrthoDB" id="981660at2"/>
<organism evidence="1 2">
    <name type="scientific">Nitrosomonas ureae</name>
    <dbReference type="NCBI Taxonomy" id="44577"/>
    <lineage>
        <taxon>Bacteria</taxon>
        <taxon>Pseudomonadati</taxon>
        <taxon>Pseudomonadota</taxon>
        <taxon>Betaproteobacteria</taxon>
        <taxon>Nitrosomonadales</taxon>
        <taxon>Nitrosomonadaceae</taxon>
        <taxon>Nitrosomonas</taxon>
    </lineage>
</organism>
<dbReference type="EMBL" id="LT907782">
    <property type="protein sequence ID" value="SNX60569.1"/>
    <property type="molecule type" value="Genomic_DNA"/>
</dbReference>
<gene>
    <name evidence="1" type="ORF">SAMN06296273_2035</name>
</gene>
<proteinExistence type="predicted"/>
<dbReference type="Proteomes" id="UP000242498">
    <property type="component" value="Chromosome I"/>
</dbReference>
<sequence>MTTVGFPIENWLLELPLYTAVTVDSGVEKAIQAILLYGKTIDSYCPECEKNATFHAIVSESSQKLLKEQALNRTVVSPTRITRFSPIKDSIWKLPAFSKAIECTRAKHIIYFHFVSRNSSIIKIGQYPSLADLAIGNTKQLKEVLGDDRLKEFNRAIGLTAHGVGIGSYVYLRRVFEFLIEEAHQEAKKETDWDERDYQQRVMKEKVSKLKNFLPLFIIQHPELYSILSRGIHELTEKQCLDSFEALKEAILVIAQERLHDLQRKKRYSEASRAIKSVSNKIAD</sequence>
<dbReference type="RefSeq" id="WP_096293166.1">
    <property type="nucleotide sequence ID" value="NZ_LT907782.1"/>
</dbReference>
<evidence type="ECO:0000313" key="1">
    <source>
        <dbReference type="EMBL" id="SNX60569.1"/>
    </source>
</evidence>
<protein>
    <submittedName>
        <fullName evidence="1">Uncharacterized protein</fullName>
    </submittedName>
</protein>
<evidence type="ECO:0000313" key="2">
    <source>
        <dbReference type="Proteomes" id="UP000242498"/>
    </source>
</evidence>
<name>A0A285BZD1_9PROT</name>
<accession>A0A285BZD1</accession>
<dbReference type="AlphaFoldDB" id="A0A285BZD1"/>